<feature type="compositionally biased region" description="Low complexity" evidence="1">
    <location>
        <begin position="229"/>
        <end position="240"/>
    </location>
</feature>
<dbReference type="AlphaFoldDB" id="A0A067QJ69"/>
<evidence type="ECO:0000313" key="3">
    <source>
        <dbReference type="EMBL" id="KDQ62671.1"/>
    </source>
</evidence>
<dbReference type="EMBL" id="KL197711">
    <property type="protein sequence ID" value="KDQ62671.1"/>
    <property type="molecule type" value="Genomic_DNA"/>
</dbReference>
<dbReference type="HOGENOM" id="CLU_043838_1_0_1"/>
<keyword evidence="2" id="KW-1133">Transmembrane helix</keyword>
<dbReference type="GO" id="GO:1902600">
    <property type="term" value="P:proton transmembrane transport"/>
    <property type="evidence" value="ECO:0007669"/>
    <property type="project" value="TreeGrafter"/>
</dbReference>
<keyword evidence="2" id="KW-0812">Transmembrane</keyword>
<dbReference type="InterPro" id="IPR018786">
    <property type="entry name" value="Mit_KHE1"/>
</dbReference>
<proteinExistence type="predicted"/>
<reference evidence="4" key="1">
    <citation type="journal article" date="2014" name="Proc. Natl. Acad. Sci. U.S.A.">
        <title>Extensive sampling of basidiomycete genomes demonstrates inadequacy of the white-rot/brown-rot paradigm for wood decay fungi.</title>
        <authorList>
            <person name="Riley R."/>
            <person name="Salamov A.A."/>
            <person name="Brown D.W."/>
            <person name="Nagy L.G."/>
            <person name="Floudas D."/>
            <person name="Held B.W."/>
            <person name="Levasseur A."/>
            <person name="Lombard V."/>
            <person name="Morin E."/>
            <person name="Otillar R."/>
            <person name="Lindquist E.A."/>
            <person name="Sun H."/>
            <person name="LaButti K.M."/>
            <person name="Schmutz J."/>
            <person name="Jabbour D."/>
            <person name="Luo H."/>
            <person name="Baker S.E."/>
            <person name="Pisabarro A.G."/>
            <person name="Walton J.D."/>
            <person name="Blanchette R.A."/>
            <person name="Henrissat B."/>
            <person name="Martin F."/>
            <person name="Cullen D."/>
            <person name="Hibbett D.S."/>
            <person name="Grigoriev I.V."/>
        </authorList>
    </citation>
    <scope>NUCLEOTIDE SEQUENCE [LARGE SCALE GENOMIC DNA]</scope>
    <source>
        <strain evidence="4">MUCL 33604</strain>
    </source>
</reference>
<dbReference type="FunCoup" id="A0A067QJ69">
    <property type="interactions" value="17"/>
</dbReference>
<feature type="region of interest" description="Disordered" evidence="1">
    <location>
        <begin position="214"/>
        <end position="263"/>
    </location>
</feature>
<keyword evidence="4" id="KW-1185">Reference proteome</keyword>
<keyword evidence="2" id="KW-0472">Membrane</keyword>
<dbReference type="Pfam" id="PF10173">
    <property type="entry name" value="Mit_KHE1"/>
    <property type="match status" value="1"/>
</dbReference>
<evidence type="ECO:0000313" key="4">
    <source>
        <dbReference type="Proteomes" id="UP000027265"/>
    </source>
</evidence>
<evidence type="ECO:0000256" key="1">
    <source>
        <dbReference type="SAM" id="MobiDB-lite"/>
    </source>
</evidence>
<dbReference type="OrthoDB" id="5562676at2759"/>
<name>A0A067QJ69_9AGAM</name>
<dbReference type="STRING" id="933084.A0A067QJ69"/>
<dbReference type="InParanoid" id="A0A067QJ69"/>
<dbReference type="GO" id="GO:0006813">
    <property type="term" value="P:potassium ion transport"/>
    <property type="evidence" value="ECO:0007669"/>
    <property type="project" value="TreeGrafter"/>
</dbReference>
<gene>
    <name evidence="3" type="ORF">JAAARDRAFT_467692</name>
</gene>
<protein>
    <recommendedName>
        <fullName evidence="5">Mitochondrial K+-H+ exchange-related-domain-containing protein</fullName>
    </recommendedName>
</protein>
<evidence type="ECO:0000256" key="2">
    <source>
        <dbReference type="SAM" id="Phobius"/>
    </source>
</evidence>
<dbReference type="GO" id="GO:0005743">
    <property type="term" value="C:mitochondrial inner membrane"/>
    <property type="evidence" value="ECO:0007669"/>
    <property type="project" value="TreeGrafter"/>
</dbReference>
<accession>A0A067QJ69</accession>
<organism evidence="3 4">
    <name type="scientific">Jaapia argillacea MUCL 33604</name>
    <dbReference type="NCBI Taxonomy" id="933084"/>
    <lineage>
        <taxon>Eukaryota</taxon>
        <taxon>Fungi</taxon>
        <taxon>Dikarya</taxon>
        <taxon>Basidiomycota</taxon>
        <taxon>Agaricomycotina</taxon>
        <taxon>Agaricomycetes</taxon>
        <taxon>Agaricomycetidae</taxon>
        <taxon>Jaapiales</taxon>
        <taxon>Jaapiaceae</taxon>
        <taxon>Jaapia</taxon>
    </lineage>
</organism>
<dbReference type="PANTHER" id="PTHR28062">
    <property type="entry name" value="K+-H+ EXCHANGE-LIKE PROTEIN"/>
    <property type="match status" value="1"/>
</dbReference>
<sequence>MTGNTKVTRSLRIVALPLTSRPPPKHVDPLVYYAFRTPPPPRDDANPGIAKKVTNKVSSLWAGFGKAPEGSWKFKTFRYGEQLMDKIEFEELALKGLDPSLGPRLSNLKKLKDTPENEKDHTKISLLYPPSLFKNPLLQLQSMVGRRVPRHRKGFWFWLLISPLTAPIAIIPIVPNLPFFFCVWRSWHHYKAYKASAYLESLLERGTIVPEPSKQLDDIYSTHRPRDPLSPSSSDTLDSSSIHHADSSAAENKSGQEDKDESTVGRLLITRDAVPPIVDAFNLPPSASADMYRALAQASFRLQRETRS</sequence>
<feature type="compositionally biased region" description="Basic and acidic residues" evidence="1">
    <location>
        <begin position="254"/>
        <end position="263"/>
    </location>
</feature>
<evidence type="ECO:0008006" key="5">
    <source>
        <dbReference type="Google" id="ProtNLM"/>
    </source>
</evidence>
<dbReference type="Proteomes" id="UP000027265">
    <property type="component" value="Unassembled WGS sequence"/>
</dbReference>
<feature type="transmembrane region" description="Helical" evidence="2">
    <location>
        <begin position="155"/>
        <end position="174"/>
    </location>
</feature>
<dbReference type="PANTHER" id="PTHR28062:SF1">
    <property type="entry name" value="TRANSMEMBRANE PROTEIN"/>
    <property type="match status" value="1"/>
</dbReference>
<feature type="compositionally biased region" description="Basic and acidic residues" evidence="1">
    <location>
        <begin position="214"/>
        <end position="227"/>
    </location>
</feature>